<dbReference type="PIRSF" id="PIRSF038972">
    <property type="entry name" value="Trm12"/>
    <property type="match status" value="1"/>
</dbReference>
<keyword evidence="6" id="KW-1185">Reference proteome</keyword>
<evidence type="ECO:0000259" key="4">
    <source>
        <dbReference type="PROSITE" id="PS51684"/>
    </source>
</evidence>
<gene>
    <name evidence="5" type="ORF">AJ80_01356</name>
</gene>
<dbReference type="STRING" id="1447883.A0A2B7Z1L7"/>
<feature type="region of interest" description="Disordered" evidence="3">
    <location>
        <begin position="1"/>
        <end position="52"/>
    </location>
</feature>
<accession>A0A2B7Z1L7</accession>
<dbReference type="SUPFAM" id="SSF53335">
    <property type="entry name" value="S-adenosyl-L-methionine-dependent methyltransferases"/>
    <property type="match status" value="1"/>
</dbReference>
<dbReference type="InterPro" id="IPR026274">
    <property type="entry name" value="tRNA_wybutosine_synth_prot_2"/>
</dbReference>
<sequence length="508" mass="55761">MEHAADPNGSQALLHLSALNMHSSNPSSTPPSQQPSPAPPSSRPPKKPKKIGNPLRAALHTYLTTSLPPTFFTPPPTLSLQTLLSSLPKRFTIYPPLLLLPSNIFNSTPAWEIFYSRLSAAQLAELYACIAAGFGAEGVTHGAMNAPIMLKLRDGEEGEGDGEENRVRWPARLVPLFGDWGPLPGTATVGAGGVLEEEVEGGRRNQLLRAPTQADFTAAFWVKAVQNQGITQIWAPLYSMFSRGNVTEKARIMGLQGRFYGLDEQQHEHEQEDEDGDGLGMRVADTAVVDMYAGIGYFVFSYLKRGVGRVWAWELNAWSVEGLRRGCEANGWGCKVVRVMDDGSLDFEGGGMEELVEGLSEHDRVVVFQGDNKFSTGVMQDLQHRLRVKGCWKPVRHGNLGLLPTSKLSWSAAVEVLDAQDGGWVHVHENVDVAEIDKMKEDILIEFESLVRSSPSREGASLIARPECVHVERVKTYAPGVMHCVFDIRVPPVRGEFSGHDTMKSDET</sequence>
<organism evidence="5 6">
    <name type="scientific">Polytolypa hystricis (strain UAMH7299)</name>
    <dbReference type="NCBI Taxonomy" id="1447883"/>
    <lineage>
        <taxon>Eukaryota</taxon>
        <taxon>Fungi</taxon>
        <taxon>Dikarya</taxon>
        <taxon>Ascomycota</taxon>
        <taxon>Pezizomycotina</taxon>
        <taxon>Eurotiomycetes</taxon>
        <taxon>Eurotiomycetidae</taxon>
        <taxon>Onygenales</taxon>
        <taxon>Onygenales incertae sedis</taxon>
        <taxon>Polytolypa</taxon>
    </lineage>
</organism>
<evidence type="ECO:0000256" key="1">
    <source>
        <dbReference type="ARBA" id="ARBA00012265"/>
    </source>
</evidence>
<dbReference type="PROSITE" id="PS51684">
    <property type="entry name" value="SAM_MT_TRM5_TYW2"/>
    <property type="match status" value="1"/>
</dbReference>
<protein>
    <recommendedName>
        <fullName evidence="1">tRNA(Phe) (4-demethylwyosine(37)-C(7)) aminocarboxypropyltransferase</fullName>
        <ecNumber evidence="1">2.5.1.114</ecNumber>
    </recommendedName>
</protein>
<evidence type="ECO:0000313" key="5">
    <source>
        <dbReference type="EMBL" id="PGH26972.1"/>
    </source>
</evidence>
<comment type="caution">
    <text evidence="5">The sequence shown here is derived from an EMBL/GenBank/DDBJ whole genome shotgun (WGS) entry which is preliminary data.</text>
</comment>
<feature type="domain" description="SAM-dependent methyltransferase TRM5/TYW2-type" evidence="4">
    <location>
        <begin position="229"/>
        <end position="492"/>
    </location>
</feature>
<name>A0A2B7Z1L7_POLH7</name>
<dbReference type="Gene3D" id="3.40.50.150">
    <property type="entry name" value="Vaccinia Virus protein VP39"/>
    <property type="match status" value="1"/>
</dbReference>
<reference evidence="5 6" key="1">
    <citation type="submission" date="2017-10" db="EMBL/GenBank/DDBJ databases">
        <title>Comparative genomics in systemic dimorphic fungi from Ajellomycetaceae.</title>
        <authorList>
            <person name="Munoz J.F."/>
            <person name="Mcewen J.G."/>
            <person name="Clay O.K."/>
            <person name="Cuomo C.A."/>
        </authorList>
    </citation>
    <scope>NUCLEOTIDE SEQUENCE [LARGE SCALE GENOMIC DNA]</scope>
    <source>
        <strain evidence="5 6">UAMH7299</strain>
    </source>
</reference>
<dbReference type="InterPro" id="IPR029063">
    <property type="entry name" value="SAM-dependent_MTases_sf"/>
</dbReference>
<dbReference type="Proteomes" id="UP000224634">
    <property type="component" value="Unassembled WGS sequence"/>
</dbReference>
<dbReference type="GO" id="GO:0102522">
    <property type="term" value="F:tRNA 4-demethylwyosine alpha-amino-alpha-carboxypropyltransferase activity"/>
    <property type="evidence" value="ECO:0007669"/>
    <property type="project" value="UniProtKB-EC"/>
</dbReference>
<dbReference type="GO" id="GO:0005737">
    <property type="term" value="C:cytoplasm"/>
    <property type="evidence" value="ECO:0007669"/>
    <property type="project" value="TreeGrafter"/>
</dbReference>
<dbReference type="OrthoDB" id="2387925at2759"/>
<dbReference type="EMBL" id="PDNA01000011">
    <property type="protein sequence ID" value="PGH26972.1"/>
    <property type="molecule type" value="Genomic_DNA"/>
</dbReference>
<evidence type="ECO:0000313" key="6">
    <source>
        <dbReference type="Proteomes" id="UP000224634"/>
    </source>
</evidence>
<evidence type="ECO:0000256" key="2">
    <source>
        <dbReference type="ARBA" id="ARBA00049400"/>
    </source>
</evidence>
<dbReference type="InterPro" id="IPR030382">
    <property type="entry name" value="MeTrfase_TRM5/TYW2"/>
</dbReference>
<dbReference type="PANTHER" id="PTHR23245:SF25">
    <property type="entry name" value="TRNA WYBUTOSINE-SYNTHESIZING PROTEIN 2 HOMOLOG"/>
    <property type="match status" value="1"/>
</dbReference>
<feature type="compositionally biased region" description="Pro residues" evidence="3">
    <location>
        <begin position="28"/>
        <end position="43"/>
    </location>
</feature>
<dbReference type="AlphaFoldDB" id="A0A2B7Z1L7"/>
<comment type="catalytic activity">
    <reaction evidence="2">
        <text>4-demethylwyosine(37) in tRNA(Phe) + S-adenosyl-L-methionine = 4-demethyl-7-[(3S)-3-amino-3-carboxypropyl]wyosine(37) in tRNA(Phe) + S-methyl-5'-thioadenosine + H(+)</text>
        <dbReference type="Rhea" id="RHEA:36355"/>
        <dbReference type="Rhea" id="RHEA-COMP:10164"/>
        <dbReference type="Rhea" id="RHEA-COMP:10378"/>
        <dbReference type="ChEBI" id="CHEBI:15378"/>
        <dbReference type="ChEBI" id="CHEBI:17509"/>
        <dbReference type="ChEBI" id="CHEBI:59789"/>
        <dbReference type="ChEBI" id="CHEBI:64315"/>
        <dbReference type="ChEBI" id="CHEBI:73550"/>
        <dbReference type="EC" id="2.5.1.114"/>
    </reaction>
</comment>
<dbReference type="EC" id="2.5.1.114" evidence="1"/>
<dbReference type="GO" id="GO:0030488">
    <property type="term" value="P:tRNA methylation"/>
    <property type="evidence" value="ECO:0007669"/>
    <property type="project" value="TreeGrafter"/>
</dbReference>
<dbReference type="GO" id="GO:0008175">
    <property type="term" value="F:tRNA methyltransferase activity"/>
    <property type="evidence" value="ECO:0007669"/>
    <property type="project" value="TreeGrafter"/>
</dbReference>
<evidence type="ECO:0000256" key="3">
    <source>
        <dbReference type="SAM" id="MobiDB-lite"/>
    </source>
</evidence>
<dbReference type="GO" id="GO:0008757">
    <property type="term" value="F:S-adenosylmethionine-dependent methyltransferase activity"/>
    <property type="evidence" value="ECO:0007669"/>
    <property type="project" value="InterPro"/>
</dbReference>
<dbReference type="GO" id="GO:0031591">
    <property type="term" value="P:wybutosine biosynthetic process"/>
    <property type="evidence" value="ECO:0007669"/>
    <property type="project" value="InterPro"/>
</dbReference>
<dbReference type="PANTHER" id="PTHR23245">
    <property type="entry name" value="TRNA METHYLTRANSFERASE"/>
    <property type="match status" value="1"/>
</dbReference>
<proteinExistence type="predicted"/>